<dbReference type="PaxDb" id="5691-EAN76637"/>
<evidence type="ECO:0000256" key="1">
    <source>
        <dbReference type="SAM" id="Phobius"/>
    </source>
</evidence>
<dbReference type="EMBL" id="CM000207">
    <property type="protein sequence ID" value="EAN76637.1"/>
    <property type="molecule type" value="Genomic_DNA"/>
</dbReference>
<evidence type="ECO:0000313" key="3">
    <source>
        <dbReference type="Proteomes" id="UP000008524"/>
    </source>
</evidence>
<reference evidence="2 3" key="2">
    <citation type="journal article" date="2005" name="Science">
        <title>The genome of the African trypanosome Trypanosoma brucei.</title>
        <authorList>
            <person name="Berriman M."/>
            <person name="Ghedin E."/>
            <person name="Hertz-Fowler C."/>
            <person name="Blandin G."/>
            <person name="Renauld H."/>
            <person name="Bartholomeu D.C."/>
            <person name="Lennard N.J."/>
            <person name="Caler E."/>
            <person name="Hamlin N.E."/>
            <person name="Haas B."/>
            <person name="Bohme U."/>
            <person name="Hannick L."/>
            <person name="Aslett M.A."/>
            <person name="Shallom J."/>
            <person name="Marcello L."/>
            <person name="Hou L."/>
            <person name="Wickstead B."/>
            <person name="Alsmark U.C."/>
            <person name="Arrowsmith C."/>
            <person name="Atkin R.J."/>
            <person name="Barron A.J."/>
            <person name="Bringaud F."/>
            <person name="Brooks K."/>
            <person name="Carrington M."/>
            <person name="Cherevach I."/>
            <person name="Chillingworth T.J."/>
            <person name="Churcher C."/>
            <person name="Clark L.N."/>
            <person name="Corton C.H."/>
            <person name="Cronin A."/>
            <person name="Davies R.M."/>
            <person name="Doggett J."/>
            <person name="Djikeng A."/>
            <person name="Feldblyum T."/>
            <person name="Field M.C."/>
            <person name="Fraser A."/>
            <person name="Goodhead I."/>
            <person name="Hance Z."/>
            <person name="Harper D."/>
            <person name="Harris B.R."/>
            <person name="Hauser H."/>
            <person name="Hostetler J."/>
            <person name="Ivens A."/>
            <person name="Jagels K."/>
            <person name="Johnson D."/>
            <person name="Johnson J."/>
            <person name="Jones K."/>
            <person name="Kerhornou A.X."/>
            <person name="Koo H."/>
            <person name="Larke N."/>
            <person name="Landfear S."/>
            <person name="Larkin C."/>
            <person name="Leech V."/>
            <person name="Line A."/>
            <person name="Lord A."/>
            <person name="Macleod A."/>
            <person name="Mooney P.J."/>
            <person name="Moule S."/>
            <person name="Martin D.M."/>
            <person name="Morgan G.W."/>
            <person name="Mungall K."/>
            <person name="Norbertczak H."/>
            <person name="Ormond D."/>
            <person name="Pai G."/>
            <person name="Peacock C.S."/>
            <person name="Peterson J."/>
            <person name="Quail M.A."/>
            <person name="Rabbinowitsch E."/>
            <person name="Rajandream M.A."/>
            <person name="Reitter C."/>
            <person name="Salzberg S.L."/>
            <person name="Sanders M."/>
            <person name="Schobel S."/>
            <person name="Sharp S."/>
            <person name="Simmonds M."/>
            <person name="Simpson A.J."/>
            <person name="Tallon L."/>
            <person name="Turner C.M."/>
            <person name="Tait A."/>
            <person name="Tivey A.R."/>
            <person name="Van Aken S."/>
            <person name="Walker D."/>
            <person name="Wanless D."/>
            <person name="Wang S."/>
            <person name="White B."/>
            <person name="White O."/>
            <person name="Whitehead S."/>
            <person name="Woodward J."/>
            <person name="Wortman J."/>
            <person name="Adams M.D."/>
            <person name="Embley T.M."/>
            <person name="Gull K."/>
            <person name="Ullu E."/>
            <person name="Barry J.D."/>
            <person name="Fairlamb A.H."/>
            <person name="Opperdoes F."/>
            <person name="Barrell B.G."/>
            <person name="Donelson J.E."/>
            <person name="Hall N."/>
            <person name="Fraser C.M."/>
            <person name="Melville S.E."/>
            <person name="El-Sayed N.M."/>
        </authorList>
    </citation>
    <scope>NUCLEOTIDE SEQUENCE [LARGE SCALE GENOMIC DNA]</scope>
    <source>
        <strain evidence="2 3">927/4 GUTat10.1</strain>
    </source>
</reference>
<dbReference type="RefSeq" id="XP_826967.1">
    <property type="nucleotide sequence ID" value="XM_821874.1"/>
</dbReference>
<proteinExistence type="predicted"/>
<dbReference type="GeneID" id="3660553"/>
<name>Q38EY3_TRYB2</name>
<reference evidence="2 3" key="1">
    <citation type="journal article" date="2005" name="Science">
        <title>Comparative genomics of trypanosomatid parasitic protozoa.</title>
        <authorList>
            <person name="El-Sayed N.M."/>
            <person name="Myler P.J."/>
            <person name="Blandin G."/>
            <person name="Berriman M."/>
            <person name="Crabtree J."/>
            <person name="Aggarwal G."/>
            <person name="Caler E."/>
            <person name="Renauld H."/>
            <person name="Worthey E.A."/>
            <person name="Hertz-Fowler C."/>
            <person name="Ghedin E."/>
            <person name="Peacock C."/>
            <person name="Bartholomeu D.C."/>
            <person name="Haas B.J."/>
            <person name="Tran A.N."/>
            <person name="Wortman J.R."/>
            <person name="Alsmark U.C."/>
            <person name="Angiuoli S."/>
            <person name="Anupama A."/>
            <person name="Badger J."/>
            <person name="Bringaud F."/>
            <person name="Cadag E."/>
            <person name="Carlton J.M."/>
            <person name="Cerqueira G.C."/>
            <person name="Creasy T."/>
            <person name="Delcher A.L."/>
            <person name="Djikeng A."/>
            <person name="Embley T.M."/>
            <person name="Hauser C."/>
            <person name="Ivens A.C."/>
            <person name="Kummerfeld S.K."/>
            <person name="Pereira-Leal J.B."/>
            <person name="Nilsson D."/>
            <person name="Peterson J."/>
            <person name="Salzberg S.L."/>
            <person name="Shallom J."/>
            <person name="Silva J.C."/>
            <person name="Sundaram J."/>
            <person name="Westenberger S."/>
            <person name="White O."/>
            <person name="Melville S.E."/>
            <person name="Donelson J.E."/>
            <person name="Andersson B."/>
            <person name="Stuart K.D."/>
            <person name="Hall N."/>
        </authorList>
    </citation>
    <scope>NUCLEOTIDE SEQUENCE [LARGE SCALE GENOMIC DNA]</scope>
    <source>
        <strain evidence="2 3">927/4 GUTat10.1</strain>
    </source>
</reference>
<keyword evidence="1" id="KW-0812">Transmembrane</keyword>
<keyword evidence="1" id="KW-1133">Transmembrane helix</keyword>
<dbReference type="AlphaFoldDB" id="Q38EY3"/>
<dbReference type="KEGG" id="tbr:Tb09.160.4230"/>
<keyword evidence="3" id="KW-1185">Reference proteome</keyword>
<gene>
    <name evidence="2" type="ORF">Tb09.160.4230</name>
</gene>
<dbReference type="InParanoid" id="Q38EY3"/>
<organism evidence="2 3">
    <name type="scientific">Trypanosoma brucei brucei (strain 927/4 GUTat10.1)</name>
    <dbReference type="NCBI Taxonomy" id="185431"/>
    <lineage>
        <taxon>Eukaryota</taxon>
        <taxon>Discoba</taxon>
        <taxon>Euglenozoa</taxon>
        <taxon>Kinetoplastea</taxon>
        <taxon>Metakinetoplastina</taxon>
        <taxon>Trypanosomatida</taxon>
        <taxon>Trypanosomatidae</taxon>
        <taxon>Trypanosoma</taxon>
    </lineage>
</organism>
<keyword evidence="1" id="KW-0472">Membrane</keyword>
<protein>
    <submittedName>
        <fullName evidence="2">Uncharacterized protein</fullName>
    </submittedName>
</protein>
<sequence>MLERWRRPFIIFSIYSILLCHFLFLFFTKLVVIRRVSLSGEGGRRNESEK</sequence>
<dbReference type="Proteomes" id="UP000008524">
    <property type="component" value="Chromosome 9"/>
</dbReference>
<accession>Q38EY3</accession>
<evidence type="ECO:0000313" key="2">
    <source>
        <dbReference type="EMBL" id="EAN76637.1"/>
    </source>
</evidence>
<feature type="transmembrane region" description="Helical" evidence="1">
    <location>
        <begin position="12"/>
        <end position="32"/>
    </location>
</feature>